<comment type="caution">
    <text evidence="2">The sequence shown here is derived from an EMBL/GenBank/DDBJ whole genome shotgun (WGS) entry which is preliminary data.</text>
</comment>
<sequence>MRFSYIEIKNFKGINHIRLDLNSKPRSNIYTLVGLNESGKTTILEAINFVSYKLENLDPLNLPGYSIKDVHNLIPIGKLANFNGNISIEAGYILDQDDQKKIRDFCSENFDFKLTREIADFYIKRSYDFYDSTQITPKNAWNMELFGKKKYAKMEKKLEGQEWQKAVEYVKTLMPSVLYFPSFLFDFPDKIYLEEKDSNTKKHEFYRTILQDILDALGGQFKLEEHILKRAKSNDLYSQRSLESVLIQMGSDISSKVFSKWNTIFKRTSGNKEIVIKCDKDEAGLWFLQLRIRDSNELYTISERSLGFRWFFAFLLLTQYRVFRKDSPNNVLFLIDEPASNLHSSAQNQLLEIFSNFPEEFSIIYTTHSHHLINPKWLESTFVVKNEGLDYEAEDKYKAIDTDIKVYKYRDFVSKHPDQTTYFQPILDVLDYSPSRLENIPNVVMIEGKNDFYTLKYLYEKILSCTTQINFLPGGGAGSLEDIIRLYLAWGREFIILLDADEEGLKQKKRYEEIFGVIVNNRIFSLQDIDKTWENKGTEFLFEKEEITKIQEIIYPSTQKFNKTHFNRAIQELYLTNKQVEISSSTKEKFQKIFNFCVGKLG</sequence>
<evidence type="ECO:0000259" key="1">
    <source>
        <dbReference type="Pfam" id="PF13175"/>
    </source>
</evidence>
<reference evidence="2 3" key="1">
    <citation type="journal article" date="2020" name="ISME J.">
        <title>Comparative genomics reveals insights into cyanobacterial evolution and habitat adaptation.</title>
        <authorList>
            <person name="Chen M.Y."/>
            <person name="Teng W.K."/>
            <person name="Zhao L."/>
            <person name="Hu C.X."/>
            <person name="Zhou Y.K."/>
            <person name="Han B.P."/>
            <person name="Song L.R."/>
            <person name="Shu W.S."/>
        </authorList>
    </citation>
    <scope>NUCLEOTIDE SEQUENCE [LARGE SCALE GENOMIC DNA]</scope>
    <source>
        <strain evidence="2 3">FACHB-196</strain>
    </source>
</reference>
<accession>A0ABR8FAL9</accession>
<gene>
    <name evidence="2" type="ORF">H6G59_02605</name>
</gene>
<proteinExistence type="predicted"/>
<dbReference type="InterPro" id="IPR051396">
    <property type="entry name" value="Bact_Antivir_Def_Nuclease"/>
</dbReference>
<dbReference type="PANTHER" id="PTHR43581:SF4">
    <property type="entry name" value="ATP_GTP PHOSPHATASE"/>
    <property type="match status" value="1"/>
</dbReference>
<dbReference type="SUPFAM" id="SSF52540">
    <property type="entry name" value="P-loop containing nucleoside triphosphate hydrolases"/>
    <property type="match status" value="1"/>
</dbReference>
<dbReference type="RefSeq" id="WP_190711624.1">
    <property type="nucleotide sequence ID" value="NZ_JACJST010000002.1"/>
</dbReference>
<dbReference type="PANTHER" id="PTHR43581">
    <property type="entry name" value="ATP/GTP PHOSPHATASE"/>
    <property type="match status" value="1"/>
</dbReference>
<dbReference type="InterPro" id="IPR027417">
    <property type="entry name" value="P-loop_NTPase"/>
</dbReference>
<dbReference type="Gene3D" id="3.40.50.300">
    <property type="entry name" value="P-loop containing nucleotide triphosphate hydrolases"/>
    <property type="match status" value="1"/>
</dbReference>
<keyword evidence="3" id="KW-1185">Reference proteome</keyword>
<feature type="domain" description="Endonuclease GajA/Old nuclease/RecF-like AAA" evidence="1">
    <location>
        <begin position="1"/>
        <end position="373"/>
    </location>
</feature>
<name>A0ABR8FAL9_9NOST</name>
<dbReference type="Proteomes" id="UP000640531">
    <property type="component" value="Unassembled WGS sequence"/>
</dbReference>
<evidence type="ECO:0000313" key="3">
    <source>
        <dbReference type="Proteomes" id="UP000640531"/>
    </source>
</evidence>
<dbReference type="EMBL" id="JACJST010000002">
    <property type="protein sequence ID" value="MBD2566804.1"/>
    <property type="molecule type" value="Genomic_DNA"/>
</dbReference>
<protein>
    <submittedName>
        <fullName evidence="2">AAA family ATPase</fullName>
    </submittedName>
</protein>
<organism evidence="2 3">
    <name type="scientific">Anabaena lutea FACHB-196</name>
    <dbReference type="NCBI Taxonomy" id="2692881"/>
    <lineage>
        <taxon>Bacteria</taxon>
        <taxon>Bacillati</taxon>
        <taxon>Cyanobacteriota</taxon>
        <taxon>Cyanophyceae</taxon>
        <taxon>Nostocales</taxon>
        <taxon>Nostocaceae</taxon>
        <taxon>Anabaena</taxon>
    </lineage>
</organism>
<dbReference type="Pfam" id="PF13175">
    <property type="entry name" value="AAA_15"/>
    <property type="match status" value="1"/>
</dbReference>
<evidence type="ECO:0000313" key="2">
    <source>
        <dbReference type="EMBL" id="MBD2566804.1"/>
    </source>
</evidence>
<dbReference type="InterPro" id="IPR041685">
    <property type="entry name" value="AAA_GajA/Old/RecF-like"/>
</dbReference>